<sequence length="33" mass="3705">MLNHSALPCVQDRKGTWLRPMTEQAVDALGRLP</sequence>
<reference evidence="1" key="1">
    <citation type="submission" date="2014-05" db="EMBL/GenBank/DDBJ databases">
        <authorList>
            <person name="Horn Fabian"/>
        </authorList>
    </citation>
    <scope>NUCLEOTIDE SEQUENCE</scope>
</reference>
<name>A0A060ZUJ8_9ACTN</name>
<dbReference type="AlphaFoldDB" id="A0A060ZUJ8"/>
<dbReference type="EMBL" id="LK022848">
    <property type="protein sequence ID" value="CDR06712.1"/>
    <property type="molecule type" value="Genomic_DNA"/>
</dbReference>
<gene>
    <name evidence="1" type="ORF">SIRAN3587</name>
</gene>
<accession>A0A060ZUJ8</accession>
<protein>
    <submittedName>
        <fullName evidence="1">Uncharacterized protein</fullName>
    </submittedName>
</protein>
<dbReference type="PATRIC" id="fig|576784.4.peg.3558"/>
<evidence type="ECO:0000313" key="1">
    <source>
        <dbReference type="EMBL" id="CDR06712.1"/>
    </source>
</evidence>
<organism evidence="1">
    <name type="scientific">Streptomyces iranensis</name>
    <dbReference type="NCBI Taxonomy" id="576784"/>
    <lineage>
        <taxon>Bacteria</taxon>
        <taxon>Bacillati</taxon>
        <taxon>Actinomycetota</taxon>
        <taxon>Actinomycetes</taxon>
        <taxon>Kitasatosporales</taxon>
        <taxon>Streptomycetaceae</taxon>
        <taxon>Streptomyces</taxon>
        <taxon>Streptomyces violaceusniger group</taxon>
    </lineage>
</organism>
<proteinExistence type="predicted"/>
<dbReference type="HOGENOM" id="CLU_3384053_0_0_11"/>